<evidence type="ECO:0000256" key="2">
    <source>
        <dbReference type="ARBA" id="ARBA00008697"/>
    </source>
</evidence>
<feature type="compositionally biased region" description="Low complexity" evidence="10">
    <location>
        <begin position="232"/>
        <end position="244"/>
    </location>
</feature>
<dbReference type="Proteomes" id="UP001332192">
    <property type="component" value="Chromosome"/>
</dbReference>
<organism evidence="14 15">
    <name type="scientific">Carboxydichorda subterranea</name>
    <dbReference type="NCBI Taxonomy" id="3109565"/>
    <lineage>
        <taxon>Bacteria</taxon>
        <taxon>Bacillati</taxon>
        <taxon>Bacillota</taxon>
        <taxon>Limnochordia</taxon>
        <taxon>Limnochordales</taxon>
        <taxon>Geochordaceae</taxon>
        <taxon>Carboxydichorda</taxon>
    </lineage>
</organism>
<comment type="function">
    <text evidence="9">Part of the ABC transporter complex hrt involved in hemin import. Responsible for the translocation of the substrate across the membrane.</text>
</comment>
<evidence type="ECO:0000256" key="3">
    <source>
        <dbReference type="ARBA" id="ARBA00011131"/>
    </source>
</evidence>
<comment type="similarity">
    <text evidence="2">Belongs to the ABC-4 integral membrane protein family. HrtB subfamily.</text>
</comment>
<dbReference type="Pfam" id="PF12704">
    <property type="entry name" value="MacB_PCD"/>
    <property type="match status" value="1"/>
</dbReference>
<feature type="domain" description="ABC3 transporter permease C-terminal" evidence="12">
    <location>
        <begin position="303"/>
        <end position="418"/>
    </location>
</feature>
<evidence type="ECO:0000313" key="14">
    <source>
        <dbReference type="EMBL" id="WRP18083.1"/>
    </source>
</evidence>
<feature type="transmembrane region" description="Helical" evidence="11">
    <location>
        <begin position="299"/>
        <end position="321"/>
    </location>
</feature>
<dbReference type="InterPro" id="IPR003838">
    <property type="entry name" value="ABC3_permease_C"/>
</dbReference>
<feature type="domain" description="MacB-like periplasmic core" evidence="13">
    <location>
        <begin position="19"/>
        <end position="211"/>
    </location>
</feature>
<dbReference type="InterPro" id="IPR051125">
    <property type="entry name" value="ABC-4/HrtB_transporter"/>
</dbReference>
<dbReference type="PANTHER" id="PTHR43738">
    <property type="entry name" value="ABC TRANSPORTER, MEMBRANE PROTEIN"/>
    <property type="match status" value="1"/>
</dbReference>
<evidence type="ECO:0000313" key="15">
    <source>
        <dbReference type="Proteomes" id="UP001332192"/>
    </source>
</evidence>
<dbReference type="Pfam" id="PF02687">
    <property type="entry name" value="FtsX"/>
    <property type="match status" value="1"/>
</dbReference>
<sequence length="430" mass="44843">MTWIRLGWKNVWARPVQAMLTAAVVALAVALGVSVYLVADASRRAMQQAALPFDVVVGDRGSAMQLAFNAVFLQDVPIGNVPYELYARLREDPRVAWALPLALGDNYRGFRVVGTTAEAFERLRRDGTPDGPPLLSVQEGRTFGAPFEAVVGADVARALGIRVGDTFQAAHGVTAAIEPEVHADVYHVVGVLAWSGHPYDRGIFVDIRSVWEVHHEHGAGEQGGAGHGAPGAPGAEPPASAASAPEPPGDVTIVLVRPTNLMAAYQIYQELNNGDVAQAVFPGQVLGQIFQLLGTGQEVLSGVALSTIVMAGITVLLSLSWATLARERDVAVLRAVGAHRLAILAVTLVESLVITLLGAAAGVGAGYGVAALLARSVRAQTAIAASLGWHPGAGWMALAAVGIGLLASLWPALATYRRSAGEVLARAMGN</sequence>
<evidence type="ECO:0000259" key="12">
    <source>
        <dbReference type="Pfam" id="PF02687"/>
    </source>
</evidence>
<evidence type="ECO:0000256" key="8">
    <source>
        <dbReference type="ARBA" id="ARBA00023136"/>
    </source>
</evidence>
<protein>
    <recommendedName>
        <fullName evidence="4">Putative hemin transport system permease protein HrtB</fullName>
    </recommendedName>
</protein>
<keyword evidence="15" id="KW-1185">Reference proteome</keyword>
<keyword evidence="7 11" id="KW-1133">Transmembrane helix</keyword>
<reference evidence="14 15" key="1">
    <citation type="journal article" date="2024" name="Front. Microbiol.">
        <title>Novel thermophilic genera Geochorda gen. nov. and Carboxydochorda gen. nov. from the deep terrestrial subsurface reveal the ecophysiological diversity in the class Limnochordia.</title>
        <authorList>
            <person name="Karnachuk O.V."/>
            <person name="Lukina A.P."/>
            <person name="Avakyan M.R."/>
            <person name="Kadnikov V.V."/>
            <person name="Begmatov S."/>
            <person name="Beletsky A.V."/>
            <person name="Vlasova K.G."/>
            <person name="Novikov A.A."/>
            <person name="Shcherbakova V.A."/>
            <person name="Mardanov A.V."/>
            <person name="Ravin N.V."/>
        </authorList>
    </citation>
    <scope>NUCLEOTIDE SEQUENCE [LARGE SCALE GENOMIC DNA]</scope>
    <source>
        <strain evidence="14 15">L945</strain>
    </source>
</reference>
<evidence type="ECO:0000256" key="7">
    <source>
        <dbReference type="ARBA" id="ARBA00022989"/>
    </source>
</evidence>
<evidence type="ECO:0000259" key="13">
    <source>
        <dbReference type="Pfam" id="PF12704"/>
    </source>
</evidence>
<evidence type="ECO:0000256" key="5">
    <source>
        <dbReference type="ARBA" id="ARBA00022475"/>
    </source>
</evidence>
<feature type="transmembrane region" description="Helical" evidence="11">
    <location>
        <begin position="20"/>
        <end position="39"/>
    </location>
</feature>
<keyword evidence="6 11" id="KW-0812">Transmembrane</keyword>
<comment type="subcellular location">
    <subcellularLocation>
        <location evidence="1">Cell membrane</location>
        <topology evidence="1">Multi-pass membrane protein</topology>
    </subcellularLocation>
</comment>
<evidence type="ECO:0000256" key="10">
    <source>
        <dbReference type="SAM" id="MobiDB-lite"/>
    </source>
</evidence>
<evidence type="ECO:0000256" key="4">
    <source>
        <dbReference type="ARBA" id="ARBA00016962"/>
    </source>
</evidence>
<name>A0ABZ1BZB8_9FIRM</name>
<dbReference type="InterPro" id="IPR025857">
    <property type="entry name" value="MacB_PCD"/>
</dbReference>
<feature type="compositionally biased region" description="Gly residues" evidence="10">
    <location>
        <begin position="220"/>
        <end position="231"/>
    </location>
</feature>
<dbReference type="PANTHER" id="PTHR43738:SF2">
    <property type="entry name" value="ABC TRANSPORTER PERMEASE"/>
    <property type="match status" value="1"/>
</dbReference>
<dbReference type="RefSeq" id="WP_324717354.1">
    <property type="nucleotide sequence ID" value="NZ_CP141615.1"/>
</dbReference>
<accession>A0ABZ1BZB8</accession>
<gene>
    <name evidence="14" type="ORF">U7230_03495</name>
</gene>
<evidence type="ECO:0000256" key="1">
    <source>
        <dbReference type="ARBA" id="ARBA00004651"/>
    </source>
</evidence>
<keyword evidence="8 11" id="KW-0472">Membrane</keyword>
<evidence type="ECO:0000256" key="6">
    <source>
        <dbReference type="ARBA" id="ARBA00022692"/>
    </source>
</evidence>
<evidence type="ECO:0000256" key="11">
    <source>
        <dbReference type="SAM" id="Phobius"/>
    </source>
</evidence>
<keyword evidence="5" id="KW-1003">Cell membrane</keyword>
<dbReference type="EMBL" id="CP141615">
    <property type="protein sequence ID" value="WRP18083.1"/>
    <property type="molecule type" value="Genomic_DNA"/>
</dbReference>
<feature type="transmembrane region" description="Helical" evidence="11">
    <location>
        <begin position="341"/>
        <end position="374"/>
    </location>
</feature>
<feature type="region of interest" description="Disordered" evidence="10">
    <location>
        <begin position="218"/>
        <end position="246"/>
    </location>
</feature>
<evidence type="ECO:0000256" key="9">
    <source>
        <dbReference type="ARBA" id="ARBA00024973"/>
    </source>
</evidence>
<feature type="transmembrane region" description="Helical" evidence="11">
    <location>
        <begin position="395"/>
        <end position="413"/>
    </location>
</feature>
<comment type="subunit">
    <text evidence="3">The complex is composed of two ATP-binding proteins (HrtA), two transmembrane proteins (HrtB) and a solute-binding protein.</text>
</comment>
<proteinExistence type="inferred from homology"/>